<feature type="domain" description="DNA methylase adenine-specific" evidence="3">
    <location>
        <begin position="175"/>
        <end position="341"/>
    </location>
</feature>
<dbReference type="PROSITE" id="PS00092">
    <property type="entry name" value="N6_MTASE"/>
    <property type="match status" value="1"/>
</dbReference>
<evidence type="ECO:0000256" key="1">
    <source>
        <dbReference type="ARBA" id="ARBA00022747"/>
    </source>
</evidence>
<evidence type="ECO:0000313" key="5">
    <source>
        <dbReference type="Proteomes" id="UP001595847"/>
    </source>
</evidence>
<dbReference type="Gene3D" id="3.40.50.150">
    <property type="entry name" value="Vaccinia Virus protein VP39"/>
    <property type="match status" value="1"/>
</dbReference>
<organism evidence="4 5">
    <name type="scientific">Nocardiopsis sediminis</name>
    <dbReference type="NCBI Taxonomy" id="1778267"/>
    <lineage>
        <taxon>Bacteria</taxon>
        <taxon>Bacillati</taxon>
        <taxon>Actinomycetota</taxon>
        <taxon>Actinomycetes</taxon>
        <taxon>Streptosporangiales</taxon>
        <taxon>Nocardiopsidaceae</taxon>
        <taxon>Nocardiopsis</taxon>
    </lineage>
</organism>
<dbReference type="PANTHER" id="PTHR42998:SF1">
    <property type="entry name" value="TYPE I RESTRICTION ENZYME HINDI METHYLASE SUBUNIT"/>
    <property type="match status" value="1"/>
</dbReference>
<dbReference type="PRINTS" id="PR00507">
    <property type="entry name" value="N12N6MTFRASE"/>
</dbReference>
<comment type="caution">
    <text evidence="4">The sequence shown here is derived from an EMBL/GenBank/DDBJ whole genome shotgun (WGS) entry which is preliminary data.</text>
</comment>
<keyword evidence="4" id="KW-0808">Transferase</keyword>
<dbReference type="InterPro" id="IPR002052">
    <property type="entry name" value="DNA_methylase_N6_adenine_CS"/>
</dbReference>
<dbReference type="PANTHER" id="PTHR42998">
    <property type="entry name" value="TYPE I RESTRICTION ENZYME HINDVIIP M PROTEIN-RELATED"/>
    <property type="match status" value="1"/>
</dbReference>
<dbReference type="GO" id="GO:0032259">
    <property type="term" value="P:methylation"/>
    <property type="evidence" value="ECO:0007669"/>
    <property type="project" value="UniProtKB-KW"/>
</dbReference>
<name>A0ABV8FIE5_9ACTN</name>
<proteinExistence type="predicted"/>
<keyword evidence="4" id="KW-0489">Methyltransferase</keyword>
<dbReference type="InterPro" id="IPR052916">
    <property type="entry name" value="Type-I_RE_MTase_Subunit"/>
</dbReference>
<evidence type="ECO:0000256" key="2">
    <source>
        <dbReference type="SAM" id="MobiDB-lite"/>
    </source>
</evidence>
<accession>A0ABV8FIE5</accession>
<evidence type="ECO:0000313" key="4">
    <source>
        <dbReference type="EMBL" id="MFC3994380.1"/>
    </source>
</evidence>
<dbReference type="GO" id="GO:0008168">
    <property type="term" value="F:methyltransferase activity"/>
    <property type="evidence" value="ECO:0007669"/>
    <property type="project" value="UniProtKB-KW"/>
</dbReference>
<protein>
    <submittedName>
        <fullName evidence="4">N-6 DNA methylase</fullName>
    </submittedName>
</protein>
<dbReference type="Pfam" id="PF02384">
    <property type="entry name" value="N6_Mtase"/>
    <property type="match status" value="1"/>
</dbReference>
<dbReference type="RefSeq" id="WP_378529253.1">
    <property type="nucleotide sequence ID" value="NZ_JBHSBH010000001.1"/>
</dbReference>
<dbReference type="CDD" id="cd02440">
    <property type="entry name" value="AdoMet_MTases"/>
    <property type="match status" value="1"/>
</dbReference>
<reference evidence="5" key="1">
    <citation type="journal article" date="2019" name="Int. J. Syst. Evol. Microbiol.">
        <title>The Global Catalogue of Microorganisms (GCM) 10K type strain sequencing project: providing services to taxonomists for standard genome sequencing and annotation.</title>
        <authorList>
            <consortium name="The Broad Institute Genomics Platform"/>
            <consortium name="The Broad Institute Genome Sequencing Center for Infectious Disease"/>
            <person name="Wu L."/>
            <person name="Ma J."/>
        </authorList>
    </citation>
    <scope>NUCLEOTIDE SEQUENCE [LARGE SCALE GENOMIC DNA]</scope>
    <source>
        <strain evidence="5">TBRC 1826</strain>
    </source>
</reference>
<dbReference type="InterPro" id="IPR003356">
    <property type="entry name" value="DNA_methylase_A-5"/>
</dbReference>
<dbReference type="EMBL" id="JBHSBH010000001">
    <property type="protein sequence ID" value="MFC3994380.1"/>
    <property type="molecule type" value="Genomic_DNA"/>
</dbReference>
<dbReference type="SUPFAM" id="SSF53335">
    <property type="entry name" value="S-adenosyl-L-methionine-dependent methyltransferases"/>
    <property type="match status" value="1"/>
</dbReference>
<feature type="region of interest" description="Disordered" evidence="2">
    <location>
        <begin position="1"/>
        <end position="22"/>
    </location>
</feature>
<dbReference type="InterPro" id="IPR029063">
    <property type="entry name" value="SAM-dependent_MTases_sf"/>
</dbReference>
<evidence type="ECO:0000259" key="3">
    <source>
        <dbReference type="Pfam" id="PF02384"/>
    </source>
</evidence>
<keyword evidence="1" id="KW-0680">Restriction system</keyword>
<gene>
    <name evidence="4" type="ORF">ACFOVU_00515</name>
</gene>
<keyword evidence="5" id="KW-1185">Reference proteome</keyword>
<sequence>MSGAQTGAKSGDGSGDPAGGPLEALLGAADIARLTGVQRPAVSNWRRRHSDFPRPMAGSSANPLFSLAEVEQWCRRNGKPFRADTAERLWQRIQAVVQGMRTADFLAHTGLLLTGHNGAGPVVEQADERWDGLLREIGEATATHPGGAVDLYMRLSDRFAAAQGRSVSVDAPTATAMAELAGVRPGMRVLDPACGGGVLLRAAATRGADVLWGQDLDPALAVIARSRLLLAGKKCEVTAGDSLRRDGFTDRQADAVLCDPPFRDRHWGHDELDGDARWTYGYPPRGEGELAWVQHCLARVRPGGAVVVRMPTAAADRASGRRVRAALLATGALRMVAELPGGDGPPAAHLWVLRRPEAGSGAADRLIVVHGAKSHAEIVSVRPEPVVGTSAATAVPVADLLGSAVDLRPSAHAIRATAGGTAEYPALRAELIATLAALAELPPELEATRAAPAAGAESGDDAPTVGELAASGLVEIHHAPLGTPVDRGNLPLLTHKDLREQRPPSGRTRAVPGGVAIRPGDVLAASGGHPPRPRIAGEDDTGALLGPRLLLLRADPARLDPGYLAGVVEGAAMAAERADSSAALRFDPRKTRVPMISLVRQHAYAEMLRRLDMTEEQLTALADLGRRLADLGRLGLSTRTLLPPTSEEAPR</sequence>
<dbReference type="Proteomes" id="UP001595847">
    <property type="component" value="Unassembled WGS sequence"/>
</dbReference>